<evidence type="ECO:0000313" key="3">
    <source>
        <dbReference type="Proteomes" id="UP001230654"/>
    </source>
</evidence>
<reference evidence="2 3" key="1">
    <citation type="submission" date="2023-07" db="EMBL/GenBank/DDBJ databases">
        <title>Comparative genomics of wheat-associated soil bacteria to identify genetic determinants of phenazine resistance.</title>
        <authorList>
            <person name="Mouncey N."/>
        </authorList>
    </citation>
    <scope>NUCLEOTIDE SEQUENCE [LARGE SCALE GENOMIC DNA]</scope>
    <source>
        <strain evidence="2 3">B2I6</strain>
    </source>
</reference>
<dbReference type="Gene3D" id="3.40.50.720">
    <property type="entry name" value="NAD(P)-binding Rossmann-like Domain"/>
    <property type="match status" value="1"/>
</dbReference>
<evidence type="ECO:0000313" key="2">
    <source>
        <dbReference type="EMBL" id="MDQ0578717.1"/>
    </source>
</evidence>
<feature type="region of interest" description="Disordered" evidence="1">
    <location>
        <begin position="80"/>
        <end position="112"/>
    </location>
</feature>
<sequence>MSPAEAARDAHVVLLAVRDDQAEAEGALFGTDGAAEALRPGSVVVLTTAVGPDTARRWRRVGRSDAGRRGEATAVLTMLVPSGSDVRPPSAVASGPGPGDTHGSARPSPRPARAGGWLYRGYFFAPL</sequence>
<name>A0ABU0NHX7_STRRH</name>
<dbReference type="RefSeq" id="WP_307161298.1">
    <property type="nucleotide sequence ID" value="NZ_JAUSWV010000002.1"/>
</dbReference>
<evidence type="ECO:0000256" key="1">
    <source>
        <dbReference type="SAM" id="MobiDB-lite"/>
    </source>
</evidence>
<organism evidence="2 3">
    <name type="scientific">Streptomyces rishiriensis</name>
    <dbReference type="NCBI Taxonomy" id="68264"/>
    <lineage>
        <taxon>Bacteria</taxon>
        <taxon>Bacillati</taxon>
        <taxon>Actinomycetota</taxon>
        <taxon>Actinomycetes</taxon>
        <taxon>Kitasatosporales</taxon>
        <taxon>Streptomycetaceae</taxon>
        <taxon>Streptomyces</taxon>
    </lineage>
</organism>
<protein>
    <submittedName>
        <fullName evidence="2">Uncharacterized protein</fullName>
    </submittedName>
</protein>
<keyword evidence="3" id="KW-1185">Reference proteome</keyword>
<comment type="caution">
    <text evidence="2">The sequence shown here is derived from an EMBL/GenBank/DDBJ whole genome shotgun (WGS) entry which is preliminary data.</text>
</comment>
<dbReference type="EMBL" id="JAUSWV010000002">
    <property type="protein sequence ID" value="MDQ0578717.1"/>
    <property type="molecule type" value="Genomic_DNA"/>
</dbReference>
<gene>
    <name evidence="2" type="ORF">QF030_000895</name>
</gene>
<dbReference type="InterPro" id="IPR036291">
    <property type="entry name" value="NAD(P)-bd_dom_sf"/>
</dbReference>
<dbReference type="Proteomes" id="UP001230654">
    <property type="component" value="Unassembled WGS sequence"/>
</dbReference>
<proteinExistence type="predicted"/>
<accession>A0ABU0NHX7</accession>
<dbReference type="SUPFAM" id="SSF51735">
    <property type="entry name" value="NAD(P)-binding Rossmann-fold domains"/>
    <property type="match status" value="1"/>
</dbReference>